<dbReference type="Proteomes" id="UP001500416">
    <property type="component" value="Unassembled WGS sequence"/>
</dbReference>
<sequence>MAAAESGLQRRVGVRRASYGESWEQVLRLCSLLAGWLDTTTRLRRRDTETRSLAAVVDAWGKAVTVLGVPERATWGRLPGVTDTDVQRWAKMLVTPDGHGLLADVLTRATDPTV</sequence>
<accession>A0ABP3EBX7</accession>
<proteinExistence type="predicted"/>
<keyword evidence="2" id="KW-1185">Reference proteome</keyword>
<evidence type="ECO:0000313" key="1">
    <source>
        <dbReference type="EMBL" id="GAA0256755.1"/>
    </source>
</evidence>
<reference evidence="2" key="1">
    <citation type="journal article" date="2019" name="Int. J. Syst. Evol. Microbiol.">
        <title>The Global Catalogue of Microorganisms (GCM) 10K type strain sequencing project: providing services to taxonomists for standard genome sequencing and annotation.</title>
        <authorList>
            <consortium name="The Broad Institute Genomics Platform"/>
            <consortium name="The Broad Institute Genome Sequencing Center for Infectious Disease"/>
            <person name="Wu L."/>
            <person name="Ma J."/>
        </authorList>
    </citation>
    <scope>NUCLEOTIDE SEQUENCE [LARGE SCALE GENOMIC DNA]</scope>
    <source>
        <strain evidence="2">JCM 3380</strain>
    </source>
</reference>
<dbReference type="EMBL" id="BAAABU010000025">
    <property type="protein sequence ID" value="GAA0256755.1"/>
    <property type="molecule type" value="Genomic_DNA"/>
</dbReference>
<gene>
    <name evidence="1" type="ORF">GCM10010492_67080</name>
</gene>
<comment type="caution">
    <text evidence="1">The sequence shown here is derived from an EMBL/GenBank/DDBJ whole genome shotgun (WGS) entry which is preliminary data.</text>
</comment>
<organism evidence="1 2">
    <name type="scientific">Saccharothrix mutabilis subsp. mutabilis</name>
    <dbReference type="NCBI Taxonomy" id="66855"/>
    <lineage>
        <taxon>Bacteria</taxon>
        <taxon>Bacillati</taxon>
        <taxon>Actinomycetota</taxon>
        <taxon>Actinomycetes</taxon>
        <taxon>Pseudonocardiales</taxon>
        <taxon>Pseudonocardiaceae</taxon>
        <taxon>Saccharothrix</taxon>
    </lineage>
</organism>
<dbReference type="Pfam" id="PF05133">
    <property type="entry name" value="SPP1_portal"/>
    <property type="match status" value="1"/>
</dbReference>
<evidence type="ECO:0000313" key="2">
    <source>
        <dbReference type="Proteomes" id="UP001500416"/>
    </source>
</evidence>
<name>A0ABP3EBX7_9PSEU</name>
<dbReference type="InterPro" id="IPR021145">
    <property type="entry name" value="Portal_protein_SPP1_Gp6-like"/>
</dbReference>
<protein>
    <submittedName>
        <fullName evidence="1">Uncharacterized protein</fullName>
    </submittedName>
</protein>